<dbReference type="PROSITE" id="PS50893">
    <property type="entry name" value="ABC_TRANSPORTER_2"/>
    <property type="match status" value="1"/>
</dbReference>
<evidence type="ECO:0000256" key="5">
    <source>
        <dbReference type="ARBA" id="ARBA00022989"/>
    </source>
</evidence>
<gene>
    <name evidence="11" type="primary">cydD</name>
    <name evidence="11" type="ORF">LR394_25460</name>
</gene>
<comment type="caution">
    <text evidence="11">The sequence shown here is derived from an EMBL/GenBank/DDBJ whole genome shotgun (WGS) entry which is preliminary data.</text>
</comment>
<dbReference type="Pfam" id="PF00005">
    <property type="entry name" value="ABC_tran"/>
    <property type="match status" value="1"/>
</dbReference>
<reference evidence="11" key="1">
    <citation type="submission" date="2021-11" db="EMBL/GenBank/DDBJ databases">
        <title>Streptomyces corallinus and Kineosporia corallina sp. nov., two new coral-derived marine actinobacteria.</title>
        <authorList>
            <person name="Buangrab K."/>
            <person name="Sutthacheep M."/>
            <person name="Yeemin T."/>
            <person name="Harunari E."/>
            <person name="Igarashi Y."/>
            <person name="Sripreechasak P."/>
            <person name="Kanchanasin P."/>
            <person name="Tanasupawat S."/>
            <person name="Phongsopitanun W."/>
        </authorList>
    </citation>
    <scope>NUCLEOTIDE SEQUENCE</scope>
    <source>
        <strain evidence="11">JCM 31032</strain>
    </source>
</reference>
<dbReference type="PANTHER" id="PTHR24221:SF590">
    <property type="entry name" value="COMPONENT LINKED WITH THE ASSEMBLY OF CYTOCHROME' TRANSPORT TRANSMEMBRANE ATP-BINDING PROTEIN ABC TRANSPORTER CYDD-RELATED"/>
    <property type="match status" value="1"/>
</dbReference>
<keyword evidence="12" id="KW-1185">Reference proteome</keyword>
<proteinExistence type="predicted"/>
<keyword evidence="4" id="KW-0067">ATP-binding</keyword>
<evidence type="ECO:0000256" key="8">
    <source>
        <dbReference type="SAM" id="Phobius"/>
    </source>
</evidence>
<dbReference type="EMBL" id="JAJOMB010000015">
    <property type="protein sequence ID" value="MCD5314264.1"/>
    <property type="molecule type" value="Genomic_DNA"/>
</dbReference>
<accession>A0A9X1NI45</accession>
<protein>
    <submittedName>
        <fullName evidence="11">Thiol reductant ABC exporter subunit CydD</fullName>
    </submittedName>
</protein>
<dbReference type="InterPro" id="IPR003593">
    <property type="entry name" value="AAA+_ATPase"/>
</dbReference>
<dbReference type="InterPro" id="IPR039421">
    <property type="entry name" value="Type_1_exporter"/>
</dbReference>
<evidence type="ECO:0000256" key="3">
    <source>
        <dbReference type="ARBA" id="ARBA00022741"/>
    </source>
</evidence>
<keyword evidence="2 8" id="KW-0812">Transmembrane</keyword>
<feature type="region of interest" description="Disordered" evidence="7">
    <location>
        <begin position="561"/>
        <end position="580"/>
    </location>
</feature>
<evidence type="ECO:0000313" key="11">
    <source>
        <dbReference type="EMBL" id="MCD5314264.1"/>
    </source>
</evidence>
<dbReference type="PANTHER" id="PTHR24221">
    <property type="entry name" value="ATP-BINDING CASSETTE SUB-FAMILY B"/>
    <property type="match status" value="1"/>
</dbReference>
<dbReference type="Gene3D" id="1.20.1560.10">
    <property type="entry name" value="ABC transporter type 1, transmembrane domain"/>
    <property type="match status" value="1"/>
</dbReference>
<dbReference type="InterPro" id="IPR003439">
    <property type="entry name" value="ABC_transporter-like_ATP-bd"/>
</dbReference>
<evidence type="ECO:0000256" key="4">
    <source>
        <dbReference type="ARBA" id="ARBA00022840"/>
    </source>
</evidence>
<feature type="transmembrane region" description="Helical" evidence="8">
    <location>
        <begin position="20"/>
        <end position="45"/>
    </location>
</feature>
<dbReference type="SMART" id="SM00382">
    <property type="entry name" value="AAA"/>
    <property type="match status" value="1"/>
</dbReference>
<dbReference type="InterPro" id="IPR027417">
    <property type="entry name" value="P-loop_NTPase"/>
</dbReference>
<feature type="domain" description="ABC transporter" evidence="9">
    <location>
        <begin position="342"/>
        <end position="580"/>
    </location>
</feature>
<feature type="transmembrane region" description="Helical" evidence="8">
    <location>
        <begin position="142"/>
        <end position="162"/>
    </location>
</feature>
<dbReference type="SUPFAM" id="SSF52540">
    <property type="entry name" value="P-loop containing nucleoside triphosphate hydrolases"/>
    <property type="match status" value="1"/>
</dbReference>
<dbReference type="PROSITE" id="PS50929">
    <property type="entry name" value="ABC_TM1F"/>
    <property type="match status" value="1"/>
</dbReference>
<evidence type="ECO:0000259" key="9">
    <source>
        <dbReference type="PROSITE" id="PS50893"/>
    </source>
</evidence>
<dbReference type="GO" id="GO:0140359">
    <property type="term" value="F:ABC-type transporter activity"/>
    <property type="evidence" value="ECO:0007669"/>
    <property type="project" value="InterPro"/>
</dbReference>
<evidence type="ECO:0000256" key="2">
    <source>
        <dbReference type="ARBA" id="ARBA00022692"/>
    </source>
</evidence>
<dbReference type="GO" id="GO:0042883">
    <property type="term" value="P:cysteine transport"/>
    <property type="evidence" value="ECO:0007669"/>
    <property type="project" value="InterPro"/>
</dbReference>
<evidence type="ECO:0000313" key="12">
    <source>
        <dbReference type="Proteomes" id="UP001138997"/>
    </source>
</evidence>
<dbReference type="GO" id="GO:0005524">
    <property type="term" value="F:ATP binding"/>
    <property type="evidence" value="ECO:0007669"/>
    <property type="project" value="UniProtKB-KW"/>
</dbReference>
<comment type="subcellular location">
    <subcellularLocation>
        <location evidence="1">Cell membrane</location>
        <topology evidence="1">Multi-pass membrane protein</topology>
    </subcellularLocation>
</comment>
<dbReference type="GO" id="GO:0005886">
    <property type="term" value="C:plasma membrane"/>
    <property type="evidence" value="ECO:0007669"/>
    <property type="project" value="UniProtKB-SubCell"/>
</dbReference>
<evidence type="ECO:0000256" key="7">
    <source>
        <dbReference type="SAM" id="MobiDB-lite"/>
    </source>
</evidence>
<dbReference type="InterPro" id="IPR036640">
    <property type="entry name" value="ABC1_TM_sf"/>
</dbReference>
<evidence type="ECO:0000259" key="10">
    <source>
        <dbReference type="PROSITE" id="PS50929"/>
    </source>
</evidence>
<keyword evidence="3" id="KW-0547">Nucleotide-binding</keyword>
<feature type="transmembrane region" description="Helical" evidence="8">
    <location>
        <begin position="248"/>
        <end position="272"/>
    </location>
</feature>
<dbReference type="InterPro" id="IPR011527">
    <property type="entry name" value="ABC1_TM_dom"/>
</dbReference>
<dbReference type="RefSeq" id="WP_231446630.1">
    <property type="nucleotide sequence ID" value="NZ_JAJOMB010000015.1"/>
</dbReference>
<feature type="transmembrane region" description="Helical" evidence="8">
    <location>
        <begin position="57"/>
        <end position="74"/>
    </location>
</feature>
<dbReference type="AlphaFoldDB" id="A0A9X1NI45"/>
<dbReference type="Proteomes" id="UP001138997">
    <property type="component" value="Unassembled WGS sequence"/>
</dbReference>
<dbReference type="InterPro" id="IPR014216">
    <property type="entry name" value="ABC_transptr_CydD"/>
</dbReference>
<dbReference type="SUPFAM" id="SSF90123">
    <property type="entry name" value="ABC transporter transmembrane region"/>
    <property type="match status" value="1"/>
</dbReference>
<feature type="transmembrane region" description="Helical" evidence="8">
    <location>
        <begin position="168"/>
        <end position="188"/>
    </location>
</feature>
<organism evidence="11 12">
    <name type="scientific">Kineosporia babensis</name>
    <dbReference type="NCBI Taxonomy" id="499548"/>
    <lineage>
        <taxon>Bacteria</taxon>
        <taxon>Bacillati</taxon>
        <taxon>Actinomycetota</taxon>
        <taxon>Actinomycetes</taxon>
        <taxon>Kineosporiales</taxon>
        <taxon>Kineosporiaceae</taxon>
        <taxon>Kineosporia</taxon>
    </lineage>
</organism>
<dbReference type="GO" id="GO:0016887">
    <property type="term" value="F:ATP hydrolysis activity"/>
    <property type="evidence" value="ECO:0007669"/>
    <property type="project" value="InterPro"/>
</dbReference>
<dbReference type="CDD" id="cd18584">
    <property type="entry name" value="ABC_6TM_AarD_CydD"/>
    <property type="match status" value="1"/>
</dbReference>
<evidence type="ECO:0000256" key="6">
    <source>
        <dbReference type="ARBA" id="ARBA00023136"/>
    </source>
</evidence>
<sequence>MKPLDPRLLEQARAARRYVVLTTGLGVATTALLVVQALLLARIIADVAMDGESFADVQNQVVWLGIVLAVRAVLTGAQERFGHRAATAVVRQLRERLLEHATRELGPGRKPAPPSSAGKNGAQMALLATRGLDALDGYLTRYLPQLLLTATLTPAILVVIWWEDWIAGLTVLLTLPLIPFFMALIGMASQDQADRSLNSLQRLGTHVLDLIAGLPTLRAIGTAGAQARMVRSAGDAHRRATMKTLRTAFLSALALEILVTLSVALVAVGIGLRLVHGSLDLHTGLAVLLLAPEVYAPLRAVGTHFHASQDGLAAAQQAFDVLEQPVPARGTRSAPDLARTELSFEDVSVQHEGVPTATPDGLTATVRPGEIVALTGPSGCGKTSAVAVLLGLREPTTGEIGLAPAGMPAFALADVDPQSWWAQIAWCPQHPVLVPGTLRENVTLLRPSATDAEIAEAAKVTGFEDVVRTVPGEWHSRVGQGGTGLSAGQRQRLALTRLLLSEAQLIVLDEPTAHLDAGSEQAVLALLAELRRRGRTVVMVAHRPALVAAADRTIDLAGVPSGLKTEAPGLETGSQMGVPA</sequence>
<keyword evidence="5 8" id="KW-1133">Transmembrane helix</keyword>
<dbReference type="Pfam" id="PF00664">
    <property type="entry name" value="ABC_membrane"/>
    <property type="match status" value="1"/>
</dbReference>
<dbReference type="NCBIfam" id="TIGR02857">
    <property type="entry name" value="CydD"/>
    <property type="match status" value="1"/>
</dbReference>
<keyword evidence="6 8" id="KW-0472">Membrane</keyword>
<dbReference type="CDD" id="cd03228">
    <property type="entry name" value="ABCC_MRP_Like"/>
    <property type="match status" value="1"/>
</dbReference>
<name>A0A9X1NI45_9ACTN</name>
<evidence type="ECO:0000256" key="1">
    <source>
        <dbReference type="ARBA" id="ARBA00004651"/>
    </source>
</evidence>
<dbReference type="Gene3D" id="3.40.50.300">
    <property type="entry name" value="P-loop containing nucleotide triphosphate hydrolases"/>
    <property type="match status" value="1"/>
</dbReference>
<feature type="domain" description="ABC transmembrane type-1" evidence="10">
    <location>
        <begin position="20"/>
        <end position="310"/>
    </location>
</feature>